<dbReference type="Pfam" id="PF01648">
    <property type="entry name" value="ACPS"/>
    <property type="match status" value="1"/>
</dbReference>
<evidence type="ECO:0000313" key="3">
    <source>
        <dbReference type="EMBL" id="URW80157.1"/>
    </source>
</evidence>
<dbReference type="AlphaFoldDB" id="A0A9J6ZR71"/>
<keyword evidence="4" id="KW-1185">Reference proteome</keyword>
<dbReference type="GO" id="GO:0000287">
    <property type="term" value="F:magnesium ion binding"/>
    <property type="evidence" value="ECO:0007669"/>
    <property type="project" value="InterPro"/>
</dbReference>
<proteinExistence type="predicted"/>
<keyword evidence="1 3" id="KW-0808">Transferase</keyword>
<dbReference type="Proteomes" id="UP001056426">
    <property type="component" value="Chromosome"/>
</dbReference>
<dbReference type="KEGG" id="alkq:M9189_02120"/>
<dbReference type="InterPro" id="IPR008278">
    <property type="entry name" value="4-PPantetheinyl_Trfase_dom"/>
</dbReference>
<feature type="domain" description="4'-phosphopantetheinyl transferase" evidence="2">
    <location>
        <begin position="105"/>
        <end position="161"/>
    </location>
</feature>
<dbReference type="EMBL" id="CP098400">
    <property type="protein sequence ID" value="URW80157.1"/>
    <property type="molecule type" value="Genomic_DNA"/>
</dbReference>
<protein>
    <submittedName>
        <fullName evidence="3">4'-phosphopantetheinyl transferase superfamily protein</fullName>
    </submittedName>
</protein>
<evidence type="ECO:0000313" key="4">
    <source>
        <dbReference type="Proteomes" id="UP001056426"/>
    </source>
</evidence>
<evidence type="ECO:0000256" key="1">
    <source>
        <dbReference type="ARBA" id="ARBA00022679"/>
    </source>
</evidence>
<dbReference type="Gene3D" id="3.90.470.20">
    <property type="entry name" value="4'-phosphopantetheinyl transferase domain"/>
    <property type="match status" value="1"/>
</dbReference>
<accession>A0A9J6ZR71</accession>
<gene>
    <name evidence="3" type="ORF">M9189_02120</name>
</gene>
<evidence type="ECO:0000259" key="2">
    <source>
        <dbReference type="Pfam" id="PF01648"/>
    </source>
</evidence>
<dbReference type="InterPro" id="IPR037143">
    <property type="entry name" value="4-PPantetheinyl_Trfase_dom_sf"/>
</dbReference>
<sequence>MPVIFRKEGTDGALLAVWKITEPEEELISRLRLTDSMERRLSMITHPVRRREWIASRLLIQELNGATAEIVHAEDGRPTLASMDLHVSITHTRGYAGVLLSPKGPIGIDIEYPSERLVKLSDRFVNDFEAAQMNGINKQTGCALIWCSKEAVFKALDQPGLLFKEEVEVEGLSGMPEGMLKARVKRDNFETKLDLNYIVSPDYYLVWSW</sequence>
<dbReference type="GO" id="GO:0008897">
    <property type="term" value="F:holo-[acyl-carrier-protein] synthase activity"/>
    <property type="evidence" value="ECO:0007669"/>
    <property type="project" value="InterPro"/>
</dbReference>
<dbReference type="SUPFAM" id="SSF56214">
    <property type="entry name" value="4'-phosphopantetheinyl transferase"/>
    <property type="match status" value="2"/>
</dbReference>
<reference evidence="3" key="1">
    <citation type="submission" date="2022-05" db="EMBL/GenBank/DDBJ databases">
        <authorList>
            <person name="Sun X."/>
        </authorList>
    </citation>
    <scope>NUCLEOTIDE SEQUENCE</scope>
    <source>
        <strain evidence="3">Ai-910</strain>
    </source>
</reference>
<reference evidence="3" key="2">
    <citation type="submission" date="2022-06" db="EMBL/GenBank/DDBJ databases">
        <title>Xiashengella guii gen. nov. sp. nov., a bacterium isolated form anaerobic digestion tank.</title>
        <authorList>
            <person name="Huang H."/>
        </authorList>
    </citation>
    <scope>NUCLEOTIDE SEQUENCE</scope>
    <source>
        <strain evidence="3">Ai-910</strain>
    </source>
</reference>
<dbReference type="RefSeq" id="WP_250724277.1">
    <property type="nucleotide sequence ID" value="NZ_CP098400.1"/>
</dbReference>
<organism evidence="3 4">
    <name type="scientific">Xiashengella succiniciproducens</name>
    <dbReference type="NCBI Taxonomy" id="2949635"/>
    <lineage>
        <taxon>Bacteria</taxon>
        <taxon>Pseudomonadati</taxon>
        <taxon>Bacteroidota</taxon>
        <taxon>Bacteroidia</taxon>
        <taxon>Marinilabiliales</taxon>
        <taxon>Marinilabiliaceae</taxon>
        <taxon>Xiashengella</taxon>
    </lineage>
</organism>
<name>A0A9J6ZR71_9BACT</name>